<dbReference type="EMBL" id="KQ257470">
    <property type="protein sequence ID" value="KNC96287.1"/>
    <property type="molecule type" value="Genomic_DNA"/>
</dbReference>
<dbReference type="GO" id="GO:0070034">
    <property type="term" value="F:telomerase RNA binding"/>
    <property type="evidence" value="ECO:0007669"/>
    <property type="project" value="TreeGrafter"/>
</dbReference>
<dbReference type="SMART" id="SM00670">
    <property type="entry name" value="PINc"/>
    <property type="match status" value="1"/>
</dbReference>
<gene>
    <name evidence="3" type="ORF">SPPG_08439</name>
</gene>
<dbReference type="Pfam" id="PF10373">
    <property type="entry name" value="EST1_DNA_bind"/>
    <property type="match status" value="1"/>
</dbReference>
<feature type="domain" description="PIN" evidence="2">
    <location>
        <begin position="946"/>
        <end position="1091"/>
    </location>
</feature>
<dbReference type="GeneID" id="27691604"/>
<dbReference type="Gene3D" id="1.25.40.10">
    <property type="entry name" value="Tetratricopeptide repeat domain"/>
    <property type="match status" value="1"/>
</dbReference>
<dbReference type="OMA" id="LWSHAFY"/>
<dbReference type="VEuPathDB" id="FungiDB:SPPG_08439"/>
<feature type="region of interest" description="Disordered" evidence="1">
    <location>
        <begin position="22"/>
        <end position="104"/>
    </location>
</feature>
<evidence type="ECO:0000313" key="3">
    <source>
        <dbReference type="EMBL" id="KNC96287.1"/>
    </source>
</evidence>
<dbReference type="Proteomes" id="UP000053201">
    <property type="component" value="Unassembled WGS sequence"/>
</dbReference>
<dbReference type="InterPro" id="IPR018834">
    <property type="entry name" value="DNA/RNA-bd_Est1-type"/>
</dbReference>
<dbReference type="GO" id="GO:0042162">
    <property type="term" value="F:telomeric DNA binding"/>
    <property type="evidence" value="ECO:0007669"/>
    <property type="project" value="TreeGrafter"/>
</dbReference>
<dbReference type="SUPFAM" id="SSF88723">
    <property type="entry name" value="PIN domain-like"/>
    <property type="match status" value="1"/>
</dbReference>
<dbReference type="STRING" id="645134.A0A0L0H4Z6"/>
<dbReference type="RefSeq" id="XP_016604327.1">
    <property type="nucleotide sequence ID" value="XM_016756594.1"/>
</dbReference>
<dbReference type="AlphaFoldDB" id="A0A0L0H4Z6"/>
<dbReference type="PANTHER" id="PTHR15696">
    <property type="entry name" value="SMG-7 SUPPRESSOR WITH MORPHOLOGICAL EFFECT ON GENITALIA PROTEIN 7"/>
    <property type="match status" value="1"/>
</dbReference>
<feature type="compositionally biased region" description="Polar residues" evidence="1">
    <location>
        <begin position="134"/>
        <end position="156"/>
    </location>
</feature>
<name>A0A0L0H4Z6_SPIPD</name>
<dbReference type="InParanoid" id="A0A0L0H4Z6"/>
<protein>
    <recommendedName>
        <fullName evidence="2">PIN domain-containing protein</fullName>
    </recommendedName>
</protein>
<keyword evidence="4" id="KW-1185">Reference proteome</keyword>
<dbReference type="CDD" id="cd09880">
    <property type="entry name" value="PIN_Smg5-6-like"/>
    <property type="match status" value="1"/>
</dbReference>
<feature type="compositionally biased region" description="Basic and acidic residues" evidence="1">
    <location>
        <begin position="172"/>
        <end position="182"/>
    </location>
</feature>
<organism evidence="3 4">
    <name type="scientific">Spizellomyces punctatus (strain DAOM BR117)</name>
    <dbReference type="NCBI Taxonomy" id="645134"/>
    <lineage>
        <taxon>Eukaryota</taxon>
        <taxon>Fungi</taxon>
        <taxon>Fungi incertae sedis</taxon>
        <taxon>Chytridiomycota</taxon>
        <taxon>Chytridiomycota incertae sedis</taxon>
        <taxon>Chytridiomycetes</taxon>
        <taxon>Spizellomycetales</taxon>
        <taxon>Spizellomycetaceae</taxon>
        <taxon>Spizellomyces</taxon>
    </lineage>
</organism>
<evidence type="ECO:0000313" key="4">
    <source>
        <dbReference type="Proteomes" id="UP000053201"/>
    </source>
</evidence>
<dbReference type="PANTHER" id="PTHR15696:SF0">
    <property type="entry name" value="TELOMERASE-BINDING PROTEIN EST1A"/>
    <property type="match status" value="1"/>
</dbReference>
<sequence>MSKVISGNSRIGIKSLSNLTALSQNGSVSPHTRGYLRQKQSSCAKDSSEDAQSDDEAPDSVDREEDSESCIFSEESSSDNSLSESEDESDCAPDLTNADKAAEEEIKTVATSIRKVRGRGAVGGGMYSDLIVDRNSQTFKRSHTQSSKKLPSSQDHVASRHGRARDRKGRHSTTDHEEDVFRRNHPANPHLYDPRSTVTKLNRPIEGVTESKISRNGNGSRPEEDTTRRSVLKRSERDRPLDHRNVESGVASPHSFELFSKKGENGKANQGALGPRRPGRRSEDPQVSVVQELERLQLRDEAPYFFDQLKQMYKSICKIEETLANEKKSVMVTRSDYQTESIRKRTATRLSLGKLYADIIGSDYNLGIKYDLETRLWRNSVYSCIESLRANVTAESGKLSPPVHAAWIDFIVGAQVLYRLLIGRLKRHRTKTESSSPIWHRSLNCLADLARYNTLYLYEKPSAVQSDKDWSVTKRLYKEAALLCPHNGLYYNQLAITSMYEERHLEALHYYLRSLTVRSPFANARDSLTFLFESNRKCIEIADGRPTAAVNSVKTLSRSRKTSDNICISGDRKPIAIMLNLFVRLHEIFYSKISTERFTEYFAMFAAHLNNVSSMLRIPSDENFSVWFRLAAVNASMSYLSKINPAMEKDGGLDQIRENLISTSIHILDVAVKEEINALHTEYDNAELRQEVPVTAGLLYIEVTILWLINTASVWVPYITVQKYSRFWSSMAILCNSLARALNEEVRNPLSVSEIISSRLLPEDWELRGSLPFKESHNKIPGFDAVMTQGAVEIDRFVAEHVDVAGNVQFQQAGQQHASVRSLRILVLARILAEKVPVFYYDPEQKSFSYRKQTLDMVESVAPELAKSDDNVQEEEEEEEVDYEPYPFETQNGVESDAVEVDHTVQHLKALRQKLHGTLTSQQRTMAPTQLRDKRTTSVRVVPGETVIVFDTNIFLHRLQEVKHVIESGDWIVSIPLVVVTELDGLKISDDEKGLQALHAVQYLEEEFGDGTSSTGGRRRKPWLKLQTSQGNFLFDLRVRTENWATRSTADERRKNNDDVILKCCQYHKDNQKDGTASPVVLVTDDVNMKLKARTMGIEVVDKVPRTPRTGKTSVEHKGRKS</sequence>
<dbReference type="eggNOG" id="KOG2162">
    <property type="taxonomic scope" value="Eukaryota"/>
</dbReference>
<feature type="compositionally biased region" description="Basic residues" evidence="1">
    <location>
        <begin position="159"/>
        <end position="171"/>
    </location>
</feature>
<feature type="compositionally biased region" description="Low complexity" evidence="1">
    <location>
        <begin position="69"/>
        <end position="83"/>
    </location>
</feature>
<evidence type="ECO:0000259" key="2">
    <source>
        <dbReference type="SMART" id="SM00670"/>
    </source>
</evidence>
<dbReference type="GO" id="GO:0000184">
    <property type="term" value="P:nuclear-transcribed mRNA catabolic process, nonsense-mediated decay"/>
    <property type="evidence" value="ECO:0007669"/>
    <property type="project" value="TreeGrafter"/>
</dbReference>
<dbReference type="Pfam" id="PF13638">
    <property type="entry name" value="PIN_4"/>
    <property type="match status" value="1"/>
</dbReference>
<dbReference type="GO" id="GO:0004540">
    <property type="term" value="F:RNA nuclease activity"/>
    <property type="evidence" value="ECO:0007669"/>
    <property type="project" value="UniProtKB-ARBA"/>
</dbReference>
<dbReference type="GO" id="GO:0005697">
    <property type="term" value="C:telomerase holoenzyme complex"/>
    <property type="evidence" value="ECO:0007669"/>
    <property type="project" value="TreeGrafter"/>
</dbReference>
<dbReference type="InterPro" id="IPR029060">
    <property type="entry name" value="PIN-like_dom_sf"/>
</dbReference>
<accession>A0A0L0H4Z6</accession>
<dbReference type="SUPFAM" id="SSF48452">
    <property type="entry name" value="TPR-like"/>
    <property type="match status" value="1"/>
</dbReference>
<feature type="compositionally biased region" description="Acidic residues" evidence="1">
    <location>
        <begin position="49"/>
        <end position="68"/>
    </location>
</feature>
<reference evidence="3 4" key="1">
    <citation type="submission" date="2009-08" db="EMBL/GenBank/DDBJ databases">
        <title>The Genome Sequence of Spizellomyces punctatus strain DAOM BR117.</title>
        <authorList>
            <consortium name="The Broad Institute Genome Sequencing Platform"/>
            <person name="Russ C."/>
            <person name="Cuomo C."/>
            <person name="Shea T."/>
            <person name="Young S.K."/>
            <person name="Zeng Q."/>
            <person name="Koehrsen M."/>
            <person name="Haas B."/>
            <person name="Borodovsky M."/>
            <person name="Guigo R."/>
            <person name="Alvarado L."/>
            <person name="Berlin A."/>
            <person name="Bochicchio J."/>
            <person name="Borenstein D."/>
            <person name="Chapman S."/>
            <person name="Chen Z."/>
            <person name="Engels R."/>
            <person name="Freedman E."/>
            <person name="Gellesch M."/>
            <person name="Goldberg J."/>
            <person name="Griggs A."/>
            <person name="Gujja S."/>
            <person name="Heiman D."/>
            <person name="Hepburn T."/>
            <person name="Howarth C."/>
            <person name="Jen D."/>
            <person name="Larson L."/>
            <person name="Lewis B."/>
            <person name="Mehta T."/>
            <person name="Park D."/>
            <person name="Pearson M."/>
            <person name="Roberts A."/>
            <person name="Saif S."/>
            <person name="Shenoy N."/>
            <person name="Sisk P."/>
            <person name="Stolte C."/>
            <person name="Sykes S."/>
            <person name="Thomson T."/>
            <person name="Walk T."/>
            <person name="White J."/>
            <person name="Yandava C."/>
            <person name="Burger G."/>
            <person name="Gray M.W."/>
            <person name="Holland P.W.H."/>
            <person name="King N."/>
            <person name="Lang F.B.F."/>
            <person name="Roger A.J."/>
            <person name="Ruiz-Trillo I."/>
            <person name="Lander E."/>
            <person name="Nusbaum C."/>
        </authorList>
    </citation>
    <scope>NUCLEOTIDE SEQUENCE [LARGE SCALE GENOMIC DNA]</scope>
    <source>
        <strain evidence="3 4">DAOM BR117</strain>
    </source>
</reference>
<feature type="compositionally biased region" description="Basic and acidic residues" evidence="1">
    <location>
        <begin position="221"/>
        <end position="246"/>
    </location>
</feature>
<dbReference type="InterPro" id="IPR002716">
    <property type="entry name" value="PIN_dom"/>
</dbReference>
<dbReference type="Gene3D" id="3.40.50.1010">
    <property type="entry name" value="5'-nuclease"/>
    <property type="match status" value="1"/>
</dbReference>
<dbReference type="InterPro" id="IPR045153">
    <property type="entry name" value="Est1/Ebs1-like"/>
</dbReference>
<feature type="region of interest" description="Disordered" evidence="1">
    <location>
        <begin position="134"/>
        <end position="287"/>
    </location>
</feature>
<evidence type="ECO:0000256" key="1">
    <source>
        <dbReference type="SAM" id="MobiDB-lite"/>
    </source>
</evidence>
<proteinExistence type="predicted"/>
<dbReference type="OrthoDB" id="2017974at2759"/>
<dbReference type="InterPro" id="IPR011990">
    <property type="entry name" value="TPR-like_helical_dom_sf"/>
</dbReference>